<name>A0ABR2KEM4_9EUKA</name>
<proteinExistence type="predicted"/>
<dbReference type="Proteomes" id="UP001470230">
    <property type="component" value="Unassembled WGS sequence"/>
</dbReference>
<sequence length="178" mass="20415">MIGLKRGTVQLCPHQKSWDISAQETITILKSILGDSAVDIQHIGSSSIPTISSKPIIDIAVGVKNLEDIKSYIPALESKGIIYRGSDHENQLLFVIGDFENDSRSHHIHVIKYNNDEWNNYTNFRDYLIEFPDEAKKYEKLKIDLAEKYPNDRGAYTEGKKELISKILNDAKIWRKRK</sequence>
<dbReference type="InterPro" id="IPR007344">
    <property type="entry name" value="GrpB/CoaE"/>
</dbReference>
<gene>
    <name evidence="1" type="ORF">M9Y10_034039</name>
</gene>
<dbReference type="InterPro" id="IPR043519">
    <property type="entry name" value="NT_sf"/>
</dbReference>
<comment type="caution">
    <text evidence="1">The sequence shown here is derived from an EMBL/GenBank/DDBJ whole genome shotgun (WGS) entry which is preliminary data.</text>
</comment>
<dbReference type="PANTHER" id="PTHR34822:SF1">
    <property type="entry name" value="GRPB FAMILY PROTEIN"/>
    <property type="match status" value="1"/>
</dbReference>
<organism evidence="1 2">
    <name type="scientific">Tritrichomonas musculus</name>
    <dbReference type="NCBI Taxonomy" id="1915356"/>
    <lineage>
        <taxon>Eukaryota</taxon>
        <taxon>Metamonada</taxon>
        <taxon>Parabasalia</taxon>
        <taxon>Tritrichomonadida</taxon>
        <taxon>Tritrichomonadidae</taxon>
        <taxon>Tritrichomonas</taxon>
    </lineage>
</organism>
<reference evidence="1 2" key="1">
    <citation type="submission" date="2024-04" db="EMBL/GenBank/DDBJ databases">
        <title>Tritrichomonas musculus Genome.</title>
        <authorList>
            <person name="Alves-Ferreira E."/>
            <person name="Grigg M."/>
            <person name="Lorenzi H."/>
            <person name="Galac M."/>
        </authorList>
    </citation>
    <scope>NUCLEOTIDE SEQUENCE [LARGE SCALE GENOMIC DNA]</scope>
    <source>
        <strain evidence="1 2">EAF2021</strain>
    </source>
</reference>
<evidence type="ECO:0000313" key="2">
    <source>
        <dbReference type="Proteomes" id="UP001470230"/>
    </source>
</evidence>
<evidence type="ECO:0008006" key="3">
    <source>
        <dbReference type="Google" id="ProtNLM"/>
    </source>
</evidence>
<dbReference type="PANTHER" id="PTHR34822">
    <property type="entry name" value="GRPB DOMAIN PROTEIN (AFU_ORTHOLOGUE AFUA_1G01530)"/>
    <property type="match status" value="1"/>
</dbReference>
<accession>A0ABR2KEM4</accession>
<dbReference type="Gene3D" id="3.30.460.10">
    <property type="entry name" value="Beta Polymerase, domain 2"/>
    <property type="match status" value="1"/>
</dbReference>
<keyword evidence="2" id="KW-1185">Reference proteome</keyword>
<dbReference type="EMBL" id="JAPFFF010000005">
    <property type="protein sequence ID" value="KAK8889293.1"/>
    <property type="molecule type" value="Genomic_DNA"/>
</dbReference>
<dbReference type="SUPFAM" id="SSF81301">
    <property type="entry name" value="Nucleotidyltransferase"/>
    <property type="match status" value="1"/>
</dbReference>
<dbReference type="Pfam" id="PF04229">
    <property type="entry name" value="GrpB"/>
    <property type="match status" value="1"/>
</dbReference>
<protein>
    <recommendedName>
        <fullName evidence="3">GrpB family protein</fullName>
    </recommendedName>
</protein>
<evidence type="ECO:0000313" key="1">
    <source>
        <dbReference type="EMBL" id="KAK8889293.1"/>
    </source>
</evidence>